<comment type="caution">
    <text evidence="10">The sequence shown here is derived from an EMBL/GenBank/DDBJ whole genome shotgun (WGS) entry which is preliminary data.</text>
</comment>
<dbReference type="GO" id="GO:0015562">
    <property type="term" value="F:efflux transmembrane transporter activity"/>
    <property type="evidence" value="ECO:0007669"/>
    <property type="project" value="InterPro"/>
</dbReference>
<dbReference type="EMBL" id="JACDUS010000003">
    <property type="protein sequence ID" value="MBA2880915.1"/>
    <property type="molecule type" value="Genomic_DNA"/>
</dbReference>
<comment type="subcellular location">
    <subcellularLocation>
        <location evidence="1">Cell outer membrane</location>
    </subcellularLocation>
</comment>
<keyword evidence="8" id="KW-0175">Coiled coil</keyword>
<dbReference type="InterPro" id="IPR003423">
    <property type="entry name" value="OMP_efflux"/>
</dbReference>
<dbReference type="Pfam" id="PF02321">
    <property type="entry name" value="OEP"/>
    <property type="match status" value="2"/>
</dbReference>
<feature type="region of interest" description="Disordered" evidence="9">
    <location>
        <begin position="22"/>
        <end position="47"/>
    </location>
</feature>
<evidence type="ECO:0000256" key="9">
    <source>
        <dbReference type="SAM" id="MobiDB-lite"/>
    </source>
</evidence>
<evidence type="ECO:0000256" key="1">
    <source>
        <dbReference type="ARBA" id="ARBA00004442"/>
    </source>
</evidence>
<accession>A0A7W0C8A2</accession>
<dbReference type="AlphaFoldDB" id="A0A7W0C8A2"/>
<evidence type="ECO:0000256" key="8">
    <source>
        <dbReference type="SAM" id="Coils"/>
    </source>
</evidence>
<gene>
    <name evidence="10" type="ORF">HNR65_001241</name>
</gene>
<dbReference type="Proteomes" id="UP000525298">
    <property type="component" value="Unassembled WGS sequence"/>
</dbReference>
<evidence type="ECO:0000256" key="4">
    <source>
        <dbReference type="ARBA" id="ARBA00022452"/>
    </source>
</evidence>
<evidence type="ECO:0000256" key="3">
    <source>
        <dbReference type="ARBA" id="ARBA00022448"/>
    </source>
</evidence>
<dbReference type="PROSITE" id="PS51257">
    <property type="entry name" value="PROKAR_LIPOPROTEIN"/>
    <property type="match status" value="1"/>
</dbReference>
<feature type="coiled-coil region" evidence="8">
    <location>
        <begin position="281"/>
        <end position="308"/>
    </location>
</feature>
<evidence type="ECO:0000256" key="2">
    <source>
        <dbReference type="ARBA" id="ARBA00007613"/>
    </source>
</evidence>
<comment type="similarity">
    <text evidence="2">Belongs to the outer membrane factor (OMF) (TC 1.B.17) family.</text>
</comment>
<dbReference type="RefSeq" id="WP_181550591.1">
    <property type="nucleotide sequence ID" value="NZ_JACDUS010000003.1"/>
</dbReference>
<dbReference type="GO" id="GO:1990281">
    <property type="term" value="C:efflux pump complex"/>
    <property type="evidence" value="ECO:0007669"/>
    <property type="project" value="TreeGrafter"/>
</dbReference>
<protein>
    <submittedName>
        <fullName evidence="10">Outer membrane protein TolC</fullName>
    </submittedName>
</protein>
<dbReference type="Gene3D" id="1.20.1600.10">
    <property type="entry name" value="Outer membrane efflux proteins (OEP)"/>
    <property type="match status" value="1"/>
</dbReference>
<evidence type="ECO:0000256" key="7">
    <source>
        <dbReference type="ARBA" id="ARBA00023237"/>
    </source>
</evidence>
<reference evidence="10 11" key="1">
    <citation type="submission" date="2020-07" db="EMBL/GenBank/DDBJ databases">
        <title>Genomic Encyclopedia of Type Strains, Phase IV (KMG-IV): sequencing the most valuable type-strain genomes for metagenomic binning, comparative biology and taxonomic classification.</title>
        <authorList>
            <person name="Goeker M."/>
        </authorList>
    </citation>
    <scope>NUCLEOTIDE SEQUENCE [LARGE SCALE GENOMIC DNA]</scope>
    <source>
        <strain evidence="10 11">DSM 17721</strain>
    </source>
</reference>
<organism evidence="10 11">
    <name type="scientific">Desulfosalsimonas propionicica</name>
    <dbReference type="NCBI Taxonomy" id="332175"/>
    <lineage>
        <taxon>Bacteria</taxon>
        <taxon>Pseudomonadati</taxon>
        <taxon>Thermodesulfobacteriota</taxon>
        <taxon>Desulfobacteria</taxon>
        <taxon>Desulfobacterales</taxon>
        <taxon>Desulfosalsimonadaceae</taxon>
        <taxon>Desulfosalsimonas</taxon>
    </lineage>
</organism>
<keyword evidence="11" id="KW-1185">Reference proteome</keyword>
<keyword evidence="7" id="KW-0998">Cell outer membrane</keyword>
<keyword evidence="5" id="KW-0812">Transmembrane</keyword>
<proteinExistence type="inferred from homology"/>
<keyword evidence="4" id="KW-1134">Transmembrane beta strand</keyword>
<evidence type="ECO:0000313" key="10">
    <source>
        <dbReference type="EMBL" id="MBA2880915.1"/>
    </source>
</evidence>
<sequence>MHKRLTIILLALVLSGCGGMQKNMQTPDPGNTADFSAPENNREKAGPPIDFGRELSLDEAIELALQRNPGIEVQRHQTDSARADWREARGKRLPHLSAAASASRYLDDQRLVPARSPGEAGAWGEDQYGADLVLELPLFTGGRLINRASAARLFAEAAMDRLGRTRKETVFNVTSTFYAILEQRKVIESLRFSHKAVSRQQEKIQDLIAVEKGVRVDLLRVRVRLSDIEQQIIAEENRLEALHRLLANLLGMETEQKHLPVQGNLSFENPGVSGDVLWQDIYAARQDYQALKNQAQAAEKSLAAARGEYFPRIDLRGTYGGRWAEGDTTVQAGASEEEDVGSIGLHMEMPLFAGGEIAARTAGARADQAALQARLRELELQIRLEVQNARDAVIADTKRVQTTRAAIEEAAEALDIEQTKYNLGKGTIVDVLDAQDALLRAQTNLARALAAYNTDLARLELARGTILYKE</sequence>
<keyword evidence="3" id="KW-0813">Transport</keyword>
<evidence type="ECO:0000256" key="6">
    <source>
        <dbReference type="ARBA" id="ARBA00023136"/>
    </source>
</evidence>
<evidence type="ECO:0000313" key="11">
    <source>
        <dbReference type="Proteomes" id="UP000525298"/>
    </source>
</evidence>
<dbReference type="PANTHER" id="PTHR30026">
    <property type="entry name" value="OUTER MEMBRANE PROTEIN TOLC"/>
    <property type="match status" value="1"/>
</dbReference>
<keyword evidence="6" id="KW-0472">Membrane</keyword>
<dbReference type="GO" id="GO:0015288">
    <property type="term" value="F:porin activity"/>
    <property type="evidence" value="ECO:0007669"/>
    <property type="project" value="TreeGrafter"/>
</dbReference>
<dbReference type="GO" id="GO:0009279">
    <property type="term" value="C:cell outer membrane"/>
    <property type="evidence" value="ECO:0007669"/>
    <property type="project" value="UniProtKB-SubCell"/>
</dbReference>
<name>A0A7W0C8A2_9BACT</name>
<dbReference type="InterPro" id="IPR051906">
    <property type="entry name" value="TolC-like"/>
</dbReference>
<evidence type="ECO:0000256" key="5">
    <source>
        <dbReference type="ARBA" id="ARBA00022692"/>
    </source>
</evidence>
<dbReference type="PANTHER" id="PTHR30026:SF21">
    <property type="entry name" value="SLR1270 PROTEIN"/>
    <property type="match status" value="1"/>
</dbReference>
<dbReference type="SUPFAM" id="SSF56954">
    <property type="entry name" value="Outer membrane efflux proteins (OEP)"/>
    <property type="match status" value="1"/>
</dbReference>